<name>A0A2Z7AMH7_9LAMI</name>
<sequence>MQRHTDYGLLPKTQSDLYLAVHVYLYQRLECHVRRIIVSFRIVDFISGPNLSYTYSYPSILRLGLTAGDTPDTPHKQLGTRGPSSSLETPTCATRIGNRSRTRMKIGSLPEDSLPVREYLSRIKSRRGEESNLGKRILMIAENILRDILFPLPLPLYKCQTSRRSIFRLPVPDAPELPTWWYSPRLSASKDQVARGVCFLGYNDGIEQVTEIMRLRCTGELNRTCTVSK</sequence>
<gene>
    <name evidence="2" type="ORF">F511_30641</name>
</gene>
<dbReference type="Proteomes" id="UP000250235">
    <property type="component" value="Unassembled WGS sequence"/>
</dbReference>
<dbReference type="EMBL" id="KV015671">
    <property type="protein sequence ID" value="KZV20411.1"/>
    <property type="molecule type" value="Genomic_DNA"/>
</dbReference>
<accession>A0A2Z7AMH7</accession>
<evidence type="ECO:0000313" key="2">
    <source>
        <dbReference type="EMBL" id="KZV20411.1"/>
    </source>
</evidence>
<organism evidence="2 3">
    <name type="scientific">Dorcoceras hygrometricum</name>
    <dbReference type="NCBI Taxonomy" id="472368"/>
    <lineage>
        <taxon>Eukaryota</taxon>
        <taxon>Viridiplantae</taxon>
        <taxon>Streptophyta</taxon>
        <taxon>Embryophyta</taxon>
        <taxon>Tracheophyta</taxon>
        <taxon>Spermatophyta</taxon>
        <taxon>Magnoliopsida</taxon>
        <taxon>eudicotyledons</taxon>
        <taxon>Gunneridae</taxon>
        <taxon>Pentapetalae</taxon>
        <taxon>asterids</taxon>
        <taxon>lamiids</taxon>
        <taxon>Lamiales</taxon>
        <taxon>Gesneriaceae</taxon>
        <taxon>Didymocarpoideae</taxon>
        <taxon>Trichosporeae</taxon>
        <taxon>Loxocarpinae</taxon>
        <taxon>Dorcoceras</taxon>
    </lineage>
</organism>
<keyword evidence="3" id="KW-1185">Reference proteome</keyword>
<evidence type="ECO:0000313" key="3">
    <source>
        <dbReference type="Proteomes" id="UP000250235"/>
    </source>
</evidence>
<evidence type="ECO:0000256" key="1">
    <source>
        <dbReference type="SAM" id="MobiDB-lite"/>
    </source>
</evidence>
<dbReference type="AlphaFoldDB" id="A0A2Z7AMH7"/>
<protein>
    <submittedName>
        <fullName evidence="2">Uncharacterized protein</fullName>
    </submittedName>
</protein>
<feature type="region of interest" description="Disordered" evidence="1">
    <location>
        <begin position="71"/>
        <end position="90"/>
    </location>
</feature>
<reference evidence="2 3" key="1">
    <citation type="journal article" date="2015" name="Proc. Natl. Acad. Sci. U.S.A.">
        <title>The resurrection genome of Boea hygrometrica: A blueprint for survival of dehydration.</title>
        <authorList>
            <person name="Xiao L."/>
            <person name="Yang G."/>
            <person name="Zhang L."/>
            <person name="Yang X."/>
            <person name="Zhao S."/>
            <person name="Ji Z."/>
            <person name="Zhou Q."/>
            <person name="Hu M."/>
            <person name="Wang Y."/>
            <person name="Chen M."/>
            <person name="Xu Y."/>
            <person name="Jin H."/>
            <person name="Xiao X."/>
            <person name="Hu G."/>
            <person name="Bao F."/>
            <person name="Hu Y."/>
            <person name="Wan P."/>
            <person name="Li L."/>
            <person name="Deng X."/>
            <person name="Kuang T."/>
            <person name="Xiang C."/>
            <person name="Zhu J.K."/>
            <person name="Oliver M.J."/>
            <person name="He Y."/>
        </authorList>
    </citation>
    <scope>NUCLEOTIDE SEQUENCE [LARGE SCALE GENOMIC DNA]</scope>
    <source>
        <strain evidence="3">cv. XS01</strain>
    </source>
</reference>
<proteinExistence type="predicted"/>